<evidence type="ECO:0000313" key="2">
    <source>
        <dbReference type="EMBL" id="MED1201783.1"/>
    </source>
</evidence>
<protein>
    <submittedName>
        <fullName evidence="2">Amidohydrolase</fullName>
    </submittedName>
</protein>
<evidence type="ECO:0000313" key="3">
    <source>
        <dbReference type="Proteomes" id="UP001341444"/>
    </source>
</evidence>
<proteinExistence type="predicted"/>
<accession>A0ABU6MBJ2</accession>
<comment type="caution">
    <text evidence="2">The sequence shown here is derived from an EMBL/GenBank/DDBJ whole genome shotgun (WGS) entry which is preliminary data.</text>
</comment>
<keyword evidence="3" id="KW-1185">Reference proteome</keyword>
<feature type="domain" description="Peptidase M20 dimerisation" evidence="1">
    <location>
        <begin position="184"/>
        <end position="278"/>
    </location>
</feature>
<dbReference type="NCBIfam" id="TIGR01891">
    <property type="entry name" value="amidohydrolases"/>
    <property type="match status" value="1"/>
</dbReference>
<dbReference type="PIRSF" id="PIRSF005962">
    <property type="entry name" value="Pept_M20D_amidohydro"/>
    <property type="match status" value="1"/>
</dbReference>
<dbReference type="Gene3D" id="3.40.630.10">
    <property type="entry name" value="Zn peptidases"/>
    <property type="match status" value="1"/>
</dbReference>
<gene>
    <name evidence="2" type="ORF">P4T90_01625</name>
</gene>
<dbReference type="Pfam" id="PF01546">
    <property type="entry name" value="Peptidase_M20"/>
    <property type="match status" value="1"/>
</dbReference>
<dbReference type="Pfam" id="PF07687">
    <property type="entry name" value="M20_dimer"/>
    <property type="match status" value="1"/>
</dbReference>
<evidence type="ECO:0000259" key="1">
    <source>
        <dbReference type="Pfam" id="PF07687"/>
    </source>
</evidence>
<dbReference type="InterPro" id="IPR036264">
    <property type="entry name" value="Bact_exopeptidase_dim_dom"/>
</dbReference>
<dbReference type="InterPro" id="IPR011650">
    <property type="entry name" value="Peptidase_M20_dimer"/>
</dbReference>
<dbReference type="Proteomes" id="UP001341444">
    <property type="component" value="Unassembled WGS sequence"/>
</dbReference>
<dbReference type="SUPFAM" id="SSF53187">
    <property type="entry name" value="Zn-dependent exopeptidases"/>
    <property type="match status" value="1"/>
</dbReference>
<dbReference type="SUPFAM" id="SSF55031">
    <property type="entry name" value="Bacterial exopeptidase dimerisation domain"/>
    <property type="match status" value="1"/>
</dbReference>
<dbReference type="PANTHER" id="PTHR11014">
    <property type="entry name" value="PEPTIDASE M20 FAMILY MEMBER"/>
    <property type="match status" value="1"/>
</dbReference>
<dbReference type="InterPro" id="IPR002933">
    <property type="entry name" value="Peptidase_M20"/>
</dbReference>
<dbReference type="Gene3D" id="3.30.70.360">
    <property type="match status" value="1"/>
</dbReference>
<dbReference type="InterPro" id="IPR017439">
    <property type="entry name" value="Amidohydrolase"/>
</dbReference>
<name>A0ABU6MBJ2_9BACI</name>
<sequence>MPSTRVDELTEIIDKVKEWRRYLHRHPELSFEEEKTAQFVYDQLVSFGGLRVTRPTKTSVVASLMGSEPGKVLGLRADMDALPIHEETPVEYASETPGVMHACGHDGHTAMLLGAAKRLSQQRDEIKGEIRFIFQHAEELPPGGAQELVDAGVVDDVDYIVGIHLMSIIPRGKIGVVYGPVTANSDTFDVKIIGKGGHSSQPENSIDPVLMAAHFITNLQQIVSRNVDPGEKLVVSTTTLQAGIAKNVIPESVHIGGSVRSFLPEVRKQAASLIERVAKGVTEAHGGSYEFHYHKGYSSVINDAELTKKVEEFLIGEFGSEHVVRGEGSMGGEDFSAYLQKVPGCFIPVGAGNAEKGIVYPHHHPRFNIDEDALEDGVRIFINLSKKILND</sequence>
<dbReference type="EMBL" id="JARMAB010000003">
    <property type="protein sequence ID" value="MED1201783.1"/>
    <property type="molecule type" value="Genomic_DNA"/>
</dbReference>
<dbReference type="PANTHER" id="PTHR11014:SF63">
    <property type="entry name" value="METALLOPEPTIDASE, PUTATIVE (AFU_ORTHOLOGUE AFUA_6G09600)-RELATED"/>
    <property type="match status" value="1"/>
</dbReference>
<organism evidence="2 3">
    <name type="scientific">Heyndrickxia acidicola</name>
    <dbReference type="NCBI Taxonomy" id="209389"/>
    <lineage>
        <taxon>Bacteria</taxon>
        <taxon>Bacillati</taxon>
        <taxon>Bacillota</taxon>
        <taxon>Bacilli</taxon>
        <taxon>Bacillales</taxon>
        <taxon>Bacillaceae</taxon>
        <taxon>Heyndrickxia</taxon>
    </lineage>
</organism>
<reference evidence="2 3" key="1">
    <citation type="submission" date="2023-03" db="EMBL/GenBank/DDBJ databases">
        <title>Bacillus Genome Sequencing.</title>
        <authorList>
            <person name="Dunlap C."/>
        </authorList>
    </citation>
    <scope>NUCLEOTIDE SEQUENCE [LARGE SCALE GENOMIC DNA]</scope>
    <source>
        <strain evidence="2 3">B-23453</strain>
    </source>
</reference>
<dbReference type="RefSeq" id="WP_066268410.1">
    <property type="nucleotide sequence ID" value="NZ_JARMAB010000003.1"/>
</dbReference>